<dbReference type="Gene3D" id="3.40.50.720">
    <property type="entry name" value="NAD(P)-binding Rossmann-like Domain"/>
    <property type="match status" value="1"/>
</dbReference>
<feature type="domain" description="NAD-dependent epimerase/dehydratase" evidence="1">
    <location>
        <begin position="6"/>
        <end position="217"/>
    </location>
</feature>
<dbReference type="InterPro" id="IPR001509">
    <property type="entry name" value="Epimerase_deHydtase"/>
</dbReference>
<gene>
    <name evidence="2" type="ORF">FHX52_3486</name>
</gene>
<dbReference type="InterPro" id="IPR036291">
    <property type="entry name" value="NAD(P)-bd_dom_sf"/>
</dbReference>
<reference evidence="2 3" key="1">
    <citation type="submission" date="2019-06" db="EMBL/GenBank/DDBJ databases">
        <title>Sequencing the genomes of 1000 actinobacteria strains.</title>
        <authorList>
            <person name="Klenk H.-P."/>
        </authorList>
    </citation>
    <scope>NUCLEOTIDE SEQUENCE [LARGE SCALE GENOMIC DNA]</scope>
    <source>
        <strain evidence="2 3">DSM 21776</strain>
    </source>
</reference>
<dbReference type="PANTHER" id="PTHR43245">
    <property type="entry name" value="BIFUNCTIONAL POLYMYXIN RESISTANCE PROTEIN ARNA"/>
    <property type="match status" value="1"/>
</dbReference>
<comment type="caution">
    <text evidence="2">The sequence shown here is derived from an EMBL/GenBank/DDBJ whole genome shotgun (WGS) entry which is preliminary data.</text>
</comment>
<organism evidence="2 3">
    <name type="scientific">Humibacillus xanthopallidus</name>
    <dbReference type="NCBI Taxonomy" id="412689"/>
    <lineage>
        <taxon>Bacteria</taxon>
        <taxon>Bacillati</taxon>
        <taxon>Actinomycetota</taxon>
        <taxon>Actinomycetes</taxon>
        <taxon>Micrococcales</taxon>
        <taxon>Intrasporangiaceae</taxon>
        <taxon>Humibacillus</taxon>
    </lineage>
</organism>
<protein>
    <submittedName>
        <fullName evidence="2">Nucleoside-diphosphate-sugar epimerase</fullName>
    </submittedName>
</protein>
<dbReference type="RefSeq" id="WP_141823511.1">
    <property type="nucleotide sequence ID" value="NZ_BAAAQC010000012.1"/>
</dbReference>
<dbReference type="AlphaFoldDB" id="A0A543PRQ3"/>
<dbReference type="InterPro" id="IPR050177">
    <property type="entry name" value="Lipid_A_modif_metabolic_enz"/>
</dbReference>
<evidence type="ECO:0000313" key="2">
    <source>
        <dbReference type="EMBL" id="TQN46757.1"/>
    </source>
</evidence>
<dbReference type="Proteomes" id="UP000320085">
    <property type="component" value="Unassembled WGS sequence"/>
</dbReference>
<proteinExistence type="predicted"/>
<evidence type="ECO:0000313" key="3">
    <source>
        <dbReference type="Proteomes" id="UP000320085"/>
    </source>
</evidence>
<dbReference type="OrthoDB" id="9776016at2"/>
<sequence>MPAPSVLFLGGTGIISSACTRTALEQGFEVFVLGRGRTATRPAPEGCRLFTGDLDDPESFRAAVGDRDFDVVADFRAFGPDDVTARLDVLGGRMGQYVFISSASAYQTPPARLPVVESTPLRNPFWEYSRGKIAAEDLLVRAHREQGLPVTIVRPSHTYDHTAPPFDGGWTVVERMRRGAEVVVHGDGTSLWTLTHHTDFARAFVGLLDNPAAIGESFHITSDEWLSWNQVYEIVAAAAGVTPRLVHVTSDAIAAVDADWGAALLGDKAHSMVFDNSKVKRFVPGWTATVPFHRGASEIIGWFDADPSRQQVDERMDALMDRLVAQHTGPRTGDR</sequence>
<dbReference type="EMBL" id="VFQF01000002">
    <property type="protein sequence ID" value="TQN46757.1"/>
    <property type="molecule type" value="Genomic_DNA"/>
</dbReference>
<dbReference type="SUPFAM" id="SSF51735">
    <property type="entry name" value="NAD(P)-binding Rossmann-fold domains"/>
    <property type="match status" value="1"/>
</dbReference>
<accession>A0A543PRQ3</accession>
<name>A0A543PRQ3_9MICO</name>
<evidence type="ECO:0000259" key="1">
    <source>
        <dbReference type="Pfam" id="PF01370"/>
    </source>
</evidence>
<dbReference type="Pfam" id="PF01370">
    <property type="entry name" value="Epimerase"/>
    <property type="match status" value="1"/>
</dbReference>